<protein>
    <submittedName>
        <fullName evidence="2">Uncharacterized protein</fullName>
    </submittedName>
</protein>
<organism evidence="2 3">
    <name type="scientific">Colletotrichum phormii</name>
    <dbReference type="NCBI Taxonomy" id="359342"/>
    <lineage>
        <taxon>Eukaryota</taxon>
        <taxon>Fungi</taxon>
        <taxon>Dikarya</taxon>
        <taxon>Ascomycota</taxon>
        <taxon>Pezizomycotina</taxon>
        <taxon>Sordariomycetes</taxon>
        <taxon>Hypocreomycetidae</taxon>
        <taxon>Glomerellales</taxon>
        <taxon>Glomerellaceae</taxon>
        <taxon>Colletotrichum</taxon>
        <taxon>Colletotrichum acutatum species complex</taxon>
    </lineage>
</organism>
<comment type="caution">
    <text evidence="2">The sequence shown here is derived from an EMBL/GenBank/DDBJ whole genome shotgun (WGS) entry which is preliminary data.</text>
</comment>
<evidence type="ECO:0000256" key="1">
    <source>
        <dbReference type="SAM" id="MobiDB-lite"/>
    </source>
</evidence>
<dbReference type="RefSeq" id="XP_060451862.1">
    <property type="nucleotide sequence ID" value="XM_060581416.1"/>
</dbReference>
<gene>
    <name evidence="2" type="ORF">BDP81DRAFT_10517</name>
</gene>
<reference evidence="2" key="1">
    <citation type="submission" date="2021-06" db="EMBL/GenBank/DDBJ databases">
        <title>Comparative genomics, transcriptomics and evolutionary studies reveal genomic signatures of adaptation to plant cell wall in hemibiotrophic fungi.</title>
        <authorList>
            <consortium name="DOE Joint Genome Institute"/>
            <person name="Baroncelli R."/>
            <person name="Diaz J.F."/>
            <person name="Benocci T."/>
            <person name="Peng M."/>
            <person name="Battaglia E."/>
            <person name="Haridas S."/>
            <person name="Andreopoulos W."/>
            <person name="Labutti K."/>
            <person name="Pangilinan J."/>
            <person name="Floch G.L."/>
            <person name="Makela M.R."/>
            <person name="Henrissat B."/>
            <person name="Grigoriev I.V."/>
            <person name="Crouch J.A."/>
            <person name="De Vries R.P."/>
            <person name="Sukno S.A."/>
            <person name="Thon M.R."/>
        </authorList>
    </citation>
    <scope>NUCLEOTIDE SEQUENCE</scope>
    <source>
        <strain evidence="2">CBS 102054</strain>
    </source>
</reference>
<dbReference type="AlphaFoldDB" id="A0AAJ0ENV0"/>
<name>A0AAJ0ENV0_9PEZI</name>
<proteinExistence type="predicted"/>
<dbReference type="Proteomes" id="UP001243989">
    <property type="component" value="Unassembled WGS sequence"/>
</dbReference>
<accession>A0AAJ0ENV0</accession>
<evidence type="ECO:0000313" key="2">
    <source>
        <dbReference type="EMBL" id="KAK1655818.1"/>
    </source>
</evidence>
<sequence length="174" mass="19324">MLPCVSVSIASKTLVHPSAAPKRQLDTSLTRFSLPVQLLSSLSRPLSVLRDLQEAKKNPPTQNARHTADRRRGTSDGSTYNSEYLSCRDARKGQRQQPHVSLFWGAAGKAGARRVACRSWWCQWLVPLVVVGPGRRFRGSRGTLYICFFESLFVKDCCVGFSYDLSCGPLDTGF</sequence>
<feature type="region of interest" description="Disordered" evidence="1">
    <location>
        <begin position="53"/>
        <end position="80"/>
    </location>
</feature>
<dbReference type="GeneID" id="85466278"/>
<dbReference type="EMBL" id="JAHMHQ010000001">
    <property type="protein sequence ID" value="KAK1655818.1"/>
    <property type="molecule type" value="Genomic_DNA"/>
</dbReference>
<evidence type="ECO:0000313" key="3">
    <source>
        <dbReference type="Proteomes" id="UP001243989"/>
    </source>
</evidence>
<keyword evidence="3" id="KW-1185">Reference proteome</keyword>